<proteinExistence type="predicted"/>
<evidence type="ECO:0000313" key="3">
    <source>
        <dbReference type="Proteomes" id="UP001431235"/>
    </source>
</evidence>
<keyword evidence="1" id="KW-0732">Signal</keyword>
<gene>
    <name evidence="2" type="ORF">K5L01_06195</name>
</gene>
<evidence type="ECO:0000256" key="1">
    <source>
        <dbReference type="SAM" id="SignalP"/>
    </source>
</evidence>
<comment type="caution">
    <text evidence="2">The sequence shown here is derived from an EMBL/GenBank/DDBJ whole genome shotgun (WGS) entry which is preliminary data.</text>
</comment>
<keyword evidence="3" id="KW-1185">Reference proteome</keyword>
<evidence type="ECO:0000313" key="2">
    <source>
        <dbReference type="EMBL" id="MCL7714240.1"/>
    </source>
</evidence>
<dbReference type="RefSeq" id="WP_250062907.1">
    <property type="nucleotide sequence ID" value="NZ_JAIKTS010000001.1"/>
</dbReference>
<dbReference type="EMBL" id="JAIKTS010000001">
    <property type="protein sequence ID" value="MCL7714240.1"/>
    <property type="molecule type" value="Genomic_DNA"/>
</dbReference>
<feature type="signal peptide" evidence="1">
    <location>
        <begin position="1"/>
        <end position="36"/>
    </location>
</feature>
<sequence length="154" mass="16387">MTGRLFPRPWPEAPRRVLAGAATVLGAVLATAPVAAGPPPEAGAVEGGQWRQGTAGGHYRIRVERVGFEHVSCRVEIAWIATAGGRGAPREVDRVPFAEVSNGFWSCGPETVSLQPRTARLTVQATHAYAGQQRTFTALLEGPGRYRCLDCAVP</sequence>
<feature type="chain" id="PRO_5046034468" evidence="1">
    <location>
        <begin position="37"/>
        <end position="154"/>
    </location>
</feature>
<dbReference type="Proteomes" id="UP001431235">
    <property type="component" value="Unassembled WGS sequence"/>
</dbReference>
<protein>
    <submittedName>
        <fullName evidence="2">Uncharacterized protein</fullName>
    </submittedName>
</protein>
<accession>A0ABT0SFY2</accession>
<organism evidence="2 3">
    <name type="scientific">Stenotrophomonas mori</name>
    <dbReference type="NCBI Taxonomy" id="2871096"/>
    <lineage>
        <taxon>Bacteria</taxon>
        <taxon>Pseudomonadati</taxon>
        <taxon>Pseudomonadota</taxon>
        <taxon>Gammaproteobacteria</taxon>
        <taxon>Lysobacterales</taxon>
        <taxon>Lysobacteraceae</taxon>
        <taxon>Stenotrophomonas</taxon>
    </lineage>
</organism>
<name>A0ABT0SFY2_9GAMM</name>
<reference evidence="2 3" key="1">
    <citation type="submission" date="2021-08" db="EMBL/GenBank/DDBJ databases">
        <title>Novel members of of the genus Stenotrophomonas from differernt environment.</title>
        <authorList>
            <person name="Deng Y."/>
        </authorList>
    </citation>
    <scope>NUCLEOTIDE SEQUENCE [LARGE SCALE GENOMIC DNA]</scope>
    <source>
        <strain evidence="2 3">CPCC 101365</strain>
    </source>
</reference>